<evidence type="ECO:0000313" key="1">
    <source>
        <dbReference type="EMBL" id="SPY45184.1"/>
    </source>
</evidence>
<dbReference type="RefSeq" id="WP_050787856.1">
    <property type="nucleotide sequence ID" value="NZ_PYOG01000041.1"/>
</dbReference>
<name>A0A2T3Q6Y3_PHODM</name>
<accession>A0A2T3Q6Y3</accession>
<protein>
    <submittedName>
        <fullName evidence="1">Uncharacterized protein</fullName>
    </submittedName>
</protein>
<gene>
    <name evidence="1" type="ORF">NCTC11647_03969</name>
</gene>
<dbReference type="OrthoDB" id="5522207at2"/>
<reference evidence="1 2" key="1">
    <citation type="submission" date="2018-06" db="EMBL/GenBank/DDBJ databases">
        <authorList>
            <consortium name="Pathogen Informatics"/>
            <person name="Doyle S."/>
        </authorList>
    </citation>
    <scope>NUCLEOTIDE SEQUENCE [LARGE SCALE GENOMIC DNA]</scope>
    <source>
        <strain evidence="1 2">NCTC11647</strain>
    </source>
</reference>
<organism evidence="1 2">
    <name type="scientific">Photobacterium damselae</name>
    <dbReference type="NCBI Taxonomy" id="38293"/>
    <lineage>
        <taxon>Bacteria</taxon>
        <taxon>Pseudomonadati</taxon>
        <taxon>Pseudomonadota</taxon>
        <taxon>Gammaproteobacteria</taxon>
        <taxon>Vibrionales</taxon>
        <taxon>Vibrionaceae</taxon>
        <taxon>Photobacterium</taxon>
    </lineage>
</organism>
<dbReference type="EMBL" id="UATL01000006">
    <property type="protein sequence ID" value="SPY45184.1"/>
    <property type="molecule type" value="Genomic_DNA"/>
</dbReference>
<proteinExistence type="predicted"/>
<evidence type="ECO:0000313" key="2">
    <source>
        <dbReference type="Proteomes" id="UP000251647"/>
    </source>
</evidence>
<sequence length="102" mass="11773">MTNKSQDEIQNIEPIEFDLGVIVVTRGVDAFLDGNHLPLVIPLKQHKKGDWGLCYEEDAILNNFATHNGDQILSVYEINDERIWIVTEWDRSVTTILFPNEY</sequence>
<dbReference type="AlphaFoldDB" id="A0A2T3Q6Y3"/>
<dbReference type="Proteomes" id="UP000251647">
    <property type="component" value="Unassembled WGS sequence"/>
</dbReference>